<organism evidence="1">
    <name type="scientific">Myoviridae sp. ctHaT25</name>
    <dbReference type="NCBI Taxonomy" id="2826635"/>
    <lineage>
        <taxon>Viruses</taxon>
        <taxon>Duplodnaviria</taxon>
        <taxon>Heunggongvirae</taxon>
        <taxon>Uroviricota</taxon>
        <taxon>Caudoviricetes</taxon>
    </lineage>
</organism>
<evidence type="ECO:0000313" key="1">
    <source>
        <dbReference type="EMBL" id="DAD91179.1"/>
    </source>
</evidence>
<accession>A0A8S5NAT2</accession>
<name>A0A8S5NAT2_9CAUD</name>
<protein>
    <submittedName>
        <fullName evidence="1">Uncharacterized protein</fullName>
    </submittedName>
</protein>
<proteinExistence type="predicted"/>
<reference evidence="1" key="1">
    <citation type="journal article" date="2021" name="Proc. Natl. Acad. Sci. U.S.A.">
        <title>A Catalog of Tens of Thousands of Viruses from Human Metagenomes Reveals Hidden Associations with Chronic Diseases.</title>
        <authorList>
            <person name="Tisza M.J."/>
            <person name="Buck C.B."/>
        </authorList>
    </citation>
    <scope>NUCLEOTIDE SEQUENCE</scope>
    <source>
        <strain evidence="1">CtHaT25</strain>
    </source>
</reference>
<dbReference type="EMBL" id="BK015105">
    <property type="protein sequence ID" value="DAD91179.1"/>
    <property type="molecule type" value="Genomic_DNA"/>
</dbReference>
<sequence>MLQHLPSRPGPRVRLIFSKGLKGSEIWQEL</sequence>